<feature type="transmembrane region" description="Helical" evidence="10">
    <location>
        <begin position="280"/>
        <end position="298"/>
    </location>
</feature>
<comment type="similarity">
    <text evidence="2">Belongs to the BIG1 family.</text>
</comment>
<keyword evidence="6" id="KW-0256">Endoplasmic reticulum</keyword>
<organism evidence="12 13">
    <name type="scientific">Saccharomycodes ludwigii</name>
    <dbReference type="NCBI Taxonomy" id="36035"/>
    <lineage>
        <taxon>Eukaryota</taxon>
        <taxon>Fungi</taxon>
        <taxon>Dikarya</taxon>
        <taxon>Ascomycota</taxon>
        <taxon>Saccharomycotina</taxon>
        <taxon>Saccharomycetes</taxon>
        <taxon>Saccharomycodales</taxon>
        <taxon>Saccharomycodaceae</taxon>
        <taxon>Saccharomycodes</taxon>
    </lineage>
</organism>
<keyword evidence="5 11" id="KW-0732">Signal</keyword>
<dbReference type="PANTHER" id="PTHR28285:SF1">
    <property type="entry name" value="PROTEIN BIG1"/>
    <property type="match status" value="1"/>
</dbReference>
<name>A0A376B676_9ASCO</name>
<evidence type="ECO:0000256" key="11">
    <source>
        <dbReference type="SAM" id="SignalP"/>
    </source>
</evidence>
<keyword evidence="8 10" id="KW-0472">Membrane</keyword>
<sequence>MSNNIFNILLFFLAYSLSSQASKPGLIATFQLSPGLQLHSKAHDPIKELPQSEFLDIVKKSISFCNSDAYVFINQPNIRKDDFFKYGDKMENLMGYFEGSSSIAKFEKIQETTENQDIFEELIQFAIETCSIDQVFRIKGNDTDSYQPVYDIGTRIFRIDFPDLPYNDSILRMKYIEDFDKFIKYVIAQLPTPYRTIIYTSSMDDNRKNPPNYEIVPIEIFSSIFDDPSRKIEYERNNKILEGVNSGFRKYEPKFKEKYDYSMYPTTIFDKTYITENKELLQLIISTLACFIAFYYYFFSLRNKKKGIVTNKIKKLDTKKKKYKNSS</sequence>
<dbReference type="EMBL" id="UFAJ01000290">
    <property type="protein sequence ID" value="SSD60183.1"/>
    <property type="molecule type" value="Genomic_DNA"/>
</dbReference>
<dbReference type="PANTHER" id="PTHR28285">
    <property type="entry name" value="PROTEIN BIG1"/>
    <property type="match status" value="1"/>
</dbReference>
<evidence type="ECO:0000256" key="2">
    <source>
        <dbReference type="ARBA" id="ARBA00008203"/>
    </source>
</evidence>
<protein>
    <recommendedName>
        <fullName evidence="3">Protein BIG1</fullName>
    </recommendedName>
</protein>
<dbReference type="Proteomes" id="UP000262825">
    <property type="component" value="Unassembled WGS sequence"/>
</dbReference>
<keyword evidence="4 10" id="KW-0812">Transmembrane</keyword>
<evidence type="ECO:0000256" key="3">
    <source>
        <dbReference type="ARBA" id="ARBA00022089"/>
    </source>
</evidence>
<dbReference type="InterPro" id="IPR037654">
    <property type="entry name" value="Big1"/>
</dbReference>
<gene>
    <name evidence="12" type="ORF">SCODWIG_01944</name>
</gene>
<evidence type="ECO:0000313" key="13">
    <source>
        <dbReference type="Proteomes" id="UP000262825"/>
    </source>
</evidence>
<feature type="signal peptide" evidence="11">
    <location>
        <begin position="1"/>
        <end position="21"/>
    </location>
</feature>
<evidence type="ECO:0000256" key="8">
    <source>
        <dbReference type="ARBA" id="ARBA00023136"/>
    </source>
</evidence>
<evidence type="ECO:0000313" key="12">
    <source>
        <dbReference type="EMBL" id="SSD60183.1"/>
    </source>
</evidence>
<evidence type="ECO:0000256" key="7">
    <source>
        <dbReference type="ARBA" id="ARBA00022989"/>
    </source>
</evidence>
<accession>A0A376B676</accession>
<dbReference type="AlphaFoldDB" id="A0A376B676"/>
<keyword evidence="7 10" id="KW-1133">Transmembrane helix</keyword>
<evidence type="ECO:0000256" key="6">
    <source>
        <dbReference type="ARBA" id="ARBA00022824"/>
    </source>
</evidence>
<dbReference type="GO" id="GO:0006078">
    <property type="term" value="P:(1-&gt;6)-beta-D-glucan biosynthetic process"/>
    <property type="evidence" value="ECO:0007669"/>
    <property type="project" value="TreeGrafter"/>
</dbReference>
<feature type="chain" id="PRO_5017068748" description="Protein BIG1" evidence="11">
    <location>
        <begin position="22"/>
        <end position="327"/>
    </location>
</feature>
<dbReference type="GO" id="GO:0005789">
    <property type="term" value="C:endoplasmic reticulum membrane"/>
    <property type="evidence" value="ECO:0007669"/>
    <property type="project" value="UniProtKB-SubCell"/>
</dbReference>
<keyword evidence="13" id="KW-1185">Reference proteome</keyword>
<evidence type="ECO:0000256" key="9">
    <source>
        <dbReference type="ARBA" id="ARBA00023316"/>
    </source>
</evidence>
<evidence type="ECO:0000256" key="10">
    <source>
        <dbReference type="SAM" id="Phobius"/>
    </source>
</evidence>
<evidence type="ECO:0000256" key="4">
    <source>
        <dbReference type="ARBA" id="ARBA00022692"/>
    </source>
</evidence>
<reference evidence="13" key="1">
    <citation type="submission" date="2018-06" db="EMBL/GenBank/DDBJ databases">
        <authorList>
            <person name="Guldener U."/>
        </authorList>
    </citation>
    <scope>NUCLEOTIDE SEQUENCE [LARGE SCALE GENOMIC DNA]</scope>
    <source>
        <strain evidence="13">UTAD17</strain>
    </source>
</reference>
<evidence type="ECO:0000256" key="5">
    <source>
        <dbReference type="ARBA" id="ARBA00022729"/>
    </source>
</evidence>
<evidence type="ECO:0000256" key="1">
    <source>
        <dbReference type="ARBA" id="ARBA00004115"/>
    </source>
</evidence>
<comment type="subcellular location">
    <subcellularLocation>
        <location evidence="1">Endoplasmic reticulum membrane</location>
        <topology evidence="1">Single-pass type I membrane protein</topology>
    </subcellularLocation>
</comment>
<keyword evidence="9" id="KW-0961">Cell wall biogenesis/degradation</keyword>
<dbReference type="GO" id="GO:0071555">
    <property type="term" value="P:cell wall organization"/>
    <property type="evidence" value="ECO:0007669"/>
    <property type="project" value="UniProtKB-KW"/>
</dbReference>
<dbReference type="VEuPathDB" id="FungiDB:SCODWIG_01944"/>
<dbReference type="GO" id="GO:0009272">
    <property type="term" value="P:fungal-type cell wall biogenesis"/>
    <property type="evidence" value="ECO:0007669"/>
    <property type="project" value="TreeGrafter"/>
</dbReference>
<proteinExistence type="inferred from homology"/>